<dbReference type="Gene3D" id="2.60.120.200">
    <property type="match status" value="1"/>
</dbReference>
<dbReference type="EMBL" id="CACVAQ010000191">
    <property type="protein sequence ID" value="CAA6812731.1"/>
    <property type="molecule type" value="Genomic_DNA"/>
</dbReference>
<name>A0A6S6TBG3_9BACT</name>
<evidence type="ECO:0000256" key="1">
    <source>
        <dbReference type="SAM" id="SignalP"/>
    </source>
</evidence>
<dbReference type="AlphaFoldDB" id="A0A6S6TBG3"/>
<dbReference type="GO" id="GO:0004553">
    <property type="term" value="F:hydrolase activity, hydrolyzing O-glycosyl compounds"/>
    <property type="evidence" value="ECO:0007669"/>
    <property type="project" value="UniProtKB-ARBA"/>
</dbReference>
<feature type="chain" id="PRO_5027844070" description="LamG-like jellyroll fold domain-containing protein" evidence="1">
    <location>
        <begin position="22"/>
        <end position="407"/>
    </location>
</feature>
<evidence type="ECO:0000313" key="2">
    <source>
        <dbReference type="EMBL" id="CAA6812731.1"/>
    </source>
</evidence>
<organism evidence="2">
    <name type="scientific">uncultured Aureispira sp</name>
    <dbReference type="NCBI Taxonomy" id="1331704"/>
    <lineage>
        <taxon>Bacteria</taxon>
        <taxon>Pseudomonadati</taxon>
        <taxon>Bacteroidota</taxon>
        <taxon>Saprospiria</taxon>
        <taxon>Saprospirales</taxon>
        <taxon>Saprospiraceae</taxon>
        <taxon>Aureispira</taxon>
        <taxon>environmental samples</taxon>
    </lineage>
</organism>
<evidence type="ECO:0008006" key="3">
    <source>
        <dbReference type="Google" id="ProtNLM"/>
    </source>
</evidence>
<dbReference type="Pfam" id="PF13385">
    <property type="entry name" value="Laminin_G_3"/>
    <property type="match status" value="1"/>
</dbReference>
<dbReference type="InterPro" id="IPR013320">
    <property type="entry name" value="ConA-like_dom_sf"/>
</dbReference>
<accession>A0A6S6TBG3</accession>
<feature type="signal peptide" evidence="1">
    <location>
        <begin position="1"/>
        <end position="21"/>
    </location>
</feature>
<dbReference type="SUPFAM" id="SSF49899">
    <property type="entry name" value="Concanavalin A-like lectins/glucanases"/>
    <property type="match status" value="1"/>
</dbReference>
<protein>
    <recommendedName>
        <fullName evidence="3">LamG-like jellyroll fold domain-containing protein</fullName>
    </recommendedName>
</protein>
<proteinExistence type="predicted"/>
<feature type="non-terminal residue" evidence="2">
    <location>
        <position position="407"/>
    </location>
</feature>
<keyword evidence="1" id="KW-0732">Signal</keyword>
<sequence>MKTNLFLFLFLIGLHPFLLNAQAPKKGLVAHYLFNGDTKDASGNLNHGYVTGGVFSTRDRFNNECGAMQFNGSDGYIHVPHSKSLASPQSEYSIGLWFKALKGSEYSDLQWMTICCKSDIKEENSSSPQFRLQSTRYTVSMNTDFTEKFDHQIQFDTWYHYVVTYDGSYCRVYLNNKEIVNWAYKTKFIPNKLAMEIGRDLPGNVEYFCGVMDELYIYDKALTAREISKMYKDQSERNSPKPCTPKVIEKLRIDTIIVNNTITRIDTVVINNTIRTNAAPCENHPLFVDGDTIEYQQTIEVKNPNVQLLFYDAEKEDGDIVSINVNGVWVVNRYYLRRKSSQKPKSVNLSLIPDFENYIFTKAWNLGSIPPNTLTVEIVDPKSKAPNRVINISSKIGRSGAIKLIYR</sequence>
<gene>
    <name evidence="2" type="ORF">HELGO_WM39038</name>
</gene>
<dbReference type="GO" id="GO:0005975">
    <property type="term" value="P:carbohydrate metabolic process"/>
    <property type="evidence" value="ECO:0007669"/>
    <property type="project" value="UniProtKB-ARBA"/>
</dbReference>
<reference evidence="2" key="1">
    <citation type="submission" date="2020-01" db="EMBL/GenBank/DDBJ databases">
        <authorList>
            <person name="Meier V. D."/>
            <person name="Meier V D."/>
        </authorList>
    </citation>
    <scope>NUCLEOTIDE SEQUENCE</scope>
    <source>
        <strain evidence="2">HLG_WM_MAG_10</strain>
    </source>
</reference>